<comment type="caution">
    <text evidence="6">The sequence shown here is derived from an EMBL/GenBank/DDBJ whole genome shotgun (WGS) entry which is preliminary data.</text>
</comment>
<evidence type="ECO:0000313" key="6">
    <source>
        <dbReference type="EMBL" id="CAL4124509.1"/>
    </source>
</evidence>
<dbReference type="PANTHER" id="PTHR23199">
    <property type="entry name" value="NEUROTROPHIN 1-RELATED"/>
    <property type="match status" value="1"/>
</dbReference>
<proteinExistence type="predicted"/>
<dbReference type="EMBL" id="CAXKWB010022674">
    <property type="protein sequence ID" value="CAL4124509.1"/>
    <property type="molecule type" value="Genomic_DNA"/>
</dbReference>
<evidence type="ECO:0000256" key="1">
    <source>
        <dbReference type="ARBA" id="ARBA00022729"/>
    </source>
</evidence>
<evidence type="ECO:0000313" key="7">
    <source>
        <dbReference type="Proteomes" id="UP001497623"/>
    </source>
</evidence>
<dbReference type="Gene3D" id="2.10.90.10">
    <property type="entry name" value="Cystine-knot cytokines"/>
    <property type="match status" value="1"/>
</dbReference>
<dbReference type="FunFam" id="2.10.90.10:FF:000035">
    <property type="entry name" value="Spz1"/>
    <property type="match status" value="1"/>
</dbReference>
<dbReference type="GO" id="GO:0045087">
    <property type="term" value="P:innate immune response"/>
    <property type="evidence" value="ECO:0007669"/>
    <property type="project" value="TreeGrafter"/>
</dbReference>
<evidence type="ECO:0000256" key="3">
    <source>
        <dbReference type="ARBA" id="ARBA00023180"/>
    </source>
</evidence>
<protein>
    <recommendedName>
        <fullName evidence="5">Spaetzle domain-containing protein</fullName>
    </recommendedName>
</protein>
<dbReference type="Pfam" id="PF16077">
    <property type="entry name" value="Spaetzle"/>
    <property type="match status" value="1"/>
</dbReference>
<keyword evidence="2" id="KW-1015">Disulfide bond</keyword>
<dbReference type="AlphaFoldDB" id="A0AAV2RI04"/>
<organism evidence="6 7">
    <name type="scientific">Meganyctiphanes norvegica</name>
    <name type="common">Northern krill</name>
    <name type="synonym">Thysanopoda norvegica</name>
    <dbReference type="NCBI Taxonomy" id="48144"/>
    <lineage>
        <taxon>Eukaryota</taxon>
        <taxon>Metazoa</taxon>
        <taxon>Ecdysozoa</taxon>
        <taxon>Arthropoda</taxon>
        <taxon>Crustacea</taxon>
        <taxon>Multicrustacea</taxon>
        <taxon>Malacostraca</taxon>
        <taxon>Eumalacostraca</taxon>
        <taxon>Eucarida</taxon>
        <taxon>Euphausiacea</taxon>
        <taxon>Euphausiidae</taxon>
        <taxon>Meganyctiphanes</taxon>
    </lineage>
</organism>
<keyword evidence="7" id="KW-1185">Reference proteome</keyword>
<accession>A0AAV2RI04</accession>
<dbReference type="InterPro" id="IPR052444">
    <property type="entry name" value="Spz/Toll_ligand-like"/>
</dbReference>
<dbReference type="GO" id="GO:0008083">
    <property type="term" value="F:growth factor activity"/>
    <property type="evidence" value="ECO:0007669"/>
    <property type="project" value="TreeGrafter"/>
</dbReference>
<reference evidence="6 7" key="1">
    <citation type="submission" date="2024-05" db="EMBL/GenBank/DDBJ databases">
        <authorList>
            <person name="Wallberg A."/>
        </authorList>
    </citation>
    <scope>NUCLEOTIDE SEQUENCE [LARGE SCALE GENOMIC DNA]</scope>
</reference>
<dbReference type="GO" id="GO:0005615">
    <property type="term" value="C:extracellular space"/>
    <property type="evidence" value="ECO:0007669"/>
    <property type="project" value="UniProtKB-ARBA"/>
</dbReference>
<dbReference type="GO" id="GO:0005121">
    <property type="term" value="F:Toll binding"/>
    <property type="evidence" value="ECO:0007669"/>
    <property type="project" value="TreeGrafter"/>
</dbReference>
<sequence length="218" mass="24616">MAAAAHNCRLLVLLMVFGARYCSGSRPSYHHDPVPSYHRSPAYQSHEQDIPACAANTTTAATWCLTDTDYPNYEIKAAGNQHYEKLLPLYADVADLDTKLSVERPNTLAEETYLCPSVTSYIKPLRAINTAGKWRVIVNEVEVHYETLTQSVRIEECKTAGETCPLVPECYETKCLQKSIYHRFLIYDPYVLHFPFTVETFKLPATCSCLLGAYVIDH</sequence>
<evidence type="ECO:0000259" key="5">
    <source>
        <dbReference type="Pfam" id="PF16077"/>
    </source>
</evidence>
<gene>
    <name evidence="6" type="ORF">MNOR_LOCUS24571</name>
</gene>
<feature type="chain" id="PRO_5043517119" description="Spaetzle domain-containing protein" evidence="4">
    <location>
        <begin position="25"/>
        <end position="218"/>
    </location>
</feature>
<name>A0AAV2RI04_MEGNR</name>
<dbReference type="SUPFAM" id="SSF57501">
    <property type="entry name" value="Cystine-knot cytokines"/>
    <property type="match status" value="1"/>
</dbReference>
<evidence type="ECO:0000256" key="4">
    <source>
        <dbReference type="SAM" id="SignalP"/>
    </source>
</evidence>
<dbReference type="InterPro" id="IPR029034">
    <property type="entry name" value="Cystine-knot_cytokine"/>
</dbReference>
<feature type="signal peptide" evidence="4">
    <location>
        <begin position="1"/>
        <end position="24"/>
    </location>
</feature>
<dbReference type="GO" id="GO:0021556">
    <property type="term" value="P:central nervous system formation"/>
    <property type="evidence" value="ECO:0007669"/>
    <property type="project" value="TreeGrafter"/>
</dbReference>
<dbReference type="InterPro" id="IPR032104">
    <property type="entry name" value="Spaetzle"/>
</dbReference>
<dbReference type="Proteomes" id="UP001497623">
    <property type="component" value="Unassembled WGS sequence"/>
</dbReference>
<dbReference type="PANTHER" id="PTHR23199:SF12">
    <property type="entry name" value="NEUROTROPHIN 1-RELATED"/>
    <property type="match status" value="1"/>
</dbReference>
<keyword evidence="1 4" id="KW-0732">Signal</keyword>
<keyword evidence="3" id="KW-0325">Glycoprotein</keyword>
<evidence type="ECO:0000256" key="2">
    <source>
        <dbReference type="ARBA" id="ARBA00023157"/>
    </source>
</evidence>
<feature type="domain" description="Spaetzle" evidence="5">
    <location>
        <begin position="113"/>
        <end position="210"/>
    </location>
</feature>